<gene>
    <name evidence="2" type="ORF">RRG08_039373</name>
</gene>
<proteinExistence type="predicted"/>
<evidence type="ECO:0000313" key="3">
    <source>
        <dbReference type="Proteomes" id="UP001283361"/>
    </source>
</evidence>
<evidence type="ECO:0000259" key="1">
    <source>
        <dbReference type="Pfam" id="PF21530"/>
    </source>
</evidence>
<feature type="domain" description="DNA helicase Pif1-like 2B" evidence="1">
    <location>
        <begin position="1"/>
        <end position="23"/>
    </location>
</feature>
<comment type="caution">
    <text evidence="2">The sequence shown here is derived from an EMBL/GenBank/DDBJ whole genome shotgun (WGS) entry which is preliminary data.</text>
</comment>
<evidence type="ECO:0000313" key="2">
    <source>
        <dbReference type="EMBL" id="KAK3716578.1"/>
    </source>
</evidence>
<keyword evidence="3" id="KW-1185">Reference proteome</keyword>
<dbReference type="Pfam" id="PF21530">
    <property type="entry name" value="Pif1_2B_dom"/>
    <property type="match status" value="1"/>
</dbReference>
<dbReference type="Proteomes" id="UP001283361">
    <property type="component" value="Unassembled WGS sequence"/>
</dbReference>
<dbReference type="InterPro" id="IPR049163">
    <property type="entry name" value="Pif1-like_2B_dom"/>
</dbReference>
<protein>
    <recommendedName>
        <fullName evidence="1">DNA helicase Pif1-like 2B domain-containing protein</fullName>
    </recommendedName>
</protein>
<dbReference type="EMBL" id="JAWDGP010007472">
    <property type="protein sequence ID" value="KAK3716578.1"/>
    <property type="molecule type" value="Genomic_DNA"/>
</dbReference>
<dbReference type="AlphaFoldDB" id="A0AAE0XW65"/>
<organism evidence="2 3">
    <name type="scientific">Elysia crispata</name>
    <name type="common">lettuce slug</name>
    <dbReference type="NCBI Taxonomy" id="231223"/>
    <lineage>
        <taxon>Eukaryota</taxon>
        <taxon>Metazoa</taxon>
        <taxon>Spiralia</taxon>
        <taxon>Lophotrochozoa</taxon>
        <taxon>Mollusca</taxon>
        <taxon>Gastropoda</taxon>
        <taxon>Heterobranchia</taxon>
        <taxon>Euthyneura</taxon>
        <taxon>Panpulmonata</taxon>
        <taxon>Sacoglossa</taxon>
        <taxon>Placobranchoidea</taxon>
        <taxon>Plakobranchidae</taxon>
        <taxon>Elysia</taxon>
    </lineage>
</organism>
<accession>A0AAE0XW65</accession>
<reference evidence="2" key="1">
    <citation type="journal article" date="2023" name="G3 (Bethesda)">
        <title>A reference genome for the long-term kleptoplast-retaining sea slug Elysia crispata morphotype clarki.</title>
        <authorList>
            <person name="Eastman K.E."/>
            <person name="Pendleton A.L."/>
            <person name="Shaikh M.A."/>
            <person name="Suttiyut T."/>
            <person name="Ogas R."/>
            <person name="Tomko P."/>
            <person name="Gavelis G."/>
            <person name="Widhalm J.R."/>
            <person name="Wisecaver J.H."/>
        </authorList>
    </citation>
    <scope>NUCLEOTIDE SEQUENCE</scope>
    <source>
        <strain evidence="2">ECLA1</strain>
    </source>
</reference>
<name>A0AAE0XW65_9GAST</name>
<sequence>MLLRNLNPSQGLLNGTRLLIKTLRRRVIQAKIMTGTHAGHMSISDPHNKPDIAVLSVKPCNYIHSLVTPKSHRVRIRLQPYGVRLWGQCPWLDQFGLASGLSGVILVPHGPASR</sequence>